<dbReference type="Proteomes" id="UP000623129">
    <property type="component" value="Unassembled WGS sequence"/>
</dbReference>
<dbReference type="PANTHER" id="PTHR31270">
    <property type="entry name" value="GLUTAMINYL-PEPTIDE CYCLOTRANSFERASE"/>
    <property type="match status" value="1"/>
</dbReference>
<dbReference type="GO" id="GO:0016603">
    <property type="term" value="F:glutaminyl-peptide cyclotransferase activity"/>
    <property type="evidence" value="ECO:0007669"/>
    <property type="project" value="InterPro"/>
</dbReference>
<organism evidence="2 3">
    <name type="scientific">Carex littledalei</name>
    <dbReference type="NCBI Taxonomy" id="544730"/>
    <lineage>
        <taxon>Eukaryota</taxon>
        <taxon>Viridiplantae</taxon>
        <taxon>Streptophyta</taxon>
        <taxon>Embryophyta</taxon>
        <taxon>Tracheophyta</taxon>
        <taxon>Spermatophyta</taxon>
        <taxon>Magnoliopsida</taxon>
        <taxon>Liliopsida</taxon>
        <taxon>Poales</taxon>
        <taxon>Cyperaceae</taxon>
        <taxon>Cyperoideae</taxon>
        <taxon>Cariceae</taxon>
        <taxon>Carex</taxon>
        <taxon>Carex subgen. Euthyceras</taxon>
    </lineage>
</organism>
<dbReference type="Pfam" id="PF05096">
    <property type="entry name" value="Glu_cyclase_2"/>
    <property type="match status" value="1"/>
</dbReference>
<dbReference type="InterPro" id="IPR007788">
    <property type="entry name" value="QCT"/>
</dbReference>
<evidence type="ECO:0000313" key="3">
    <source>
        <dbReference type="Proteomes" id="UP000623129"/>
    </source>
</evidence>
<keyword evidence="2" id="KW-0808">Transferase</keyword>
<dbReference type="AlphaFoldDB" id="A0A833R3D7"/>
<keyword evidence="3" id="KW-1185">Reference proteome</keyword>
<comment type="caution">
    <text evidence="2">The sequence shown here is derived from an EMBL/GenBank/DDBJ whole genome shotgun (WGS) entry which is preliminary data.</text>
</comment>
<accession>A0A833R3D7</accession>
<proteinExistence type="predicted"/>
<dbReference type="PANTHER" id="PTHR31270:SF1">
    <property type="entry name" value="GLUTAMINYL-PEPTIDE CYCLOTRANSFERASE"/>
    <property type="match status" value="1"/>
</dbReference>
<protein>
    <submittedName>
        <fullName evidence="2">Glutaminyl-peptide cyclotransferase</fullName>
    </submittedName>
</protein>
<evidence type="ECO:0000313" key="2">
    <source>
        <dbReference type="EMBL" id="KAF3332387.1"/>
    </source>
</evidence>
<name>A0A833R3D7_9POAL</name>
<dbReference type="EMBL" id="SWLB01000011">
    <property type="protein sequence ID" value="KAF3332387.1"/>
    <property type="molecule type" value="Genomic_DNA"/>
</dbReference>
<sequence length="368" mass="42540">MPASSKRSQRRRINPQPASMASPSLSFSRSRSLPLLSRLRRNRSASALFLLCIFLLLYSTWRAFIASSQHHLFYTFDVVNEYPHDPNAFTQGLLYAGNDTLFESTGLYKRSSLREVHLQSGKVQAQFQMDGSLFGEGLTQLGERLYQVLWLKNEGVIYDRYNFTKNEKFTHEMRDGWGLATDGEILYGSDGSSSLYHLDPLTFRALKRVTVQYHDLEIINLNELEYINGEIWANIWMTDCIARISQKDGRVVGWILLHELREGLLKSGYQGFECLNGIAWDKEKNRLFVTGKLWPKLYEIKLRPIRGPLNAASNCEVSPAIYMGVFNRGQLMIYWRTIKTPNYVTDKQWRNQGLSQLGPWPPPWPRKI</sequence>
<feature type="region of interest" description="Disordered" evidence="1">
    <location>
        <begin position="1"/>
        <end position="26"/>
    </location>
</feature>
<dbReference type="OrthoDB" id="409395at2759"/>
<dbReference type="InterPro" id="IPR011044">
    <property type="entry name" value="Quino_amine_DH_bsu"/>
</dbReference>
<evidence type="ECO:0000256" key="1">
    <source>
        <dbReference type="SAM" id="MobiDB-lite"/>
    </source>
</evidence>
<reference evidence="2" key="1">
    <citation type="submission" date="2020-01" db="EMBL/GenBank/DDBJ databases">
        <title>Genome sequence of Kobresia littledalei, the first chromosome-level genome in the family Cyperaceae.</title>
        <authorList>
            <person name="Qu G."/>
        </authorList>
    </citation>
    <scope>NUCLEOTIDE SEQUENCE</scope>
    <source>
        <strain evidence="2">C.B.Clarke</strain>
        <tissue evidence="2">Leaf</tissue>
    </source>
</reference>
<gene>
    <name evidence="2" type="ORF">FCM35_KLT01964</name>
</gene>
<dbReference type="SUPFAM" id="SSF50969">
    <property type="entry name" value="YVTN repeat-like/Quinoprotein amine dehydrogenase"/>
    <property type="match status" value="1"/>
</dbReference>